<dbReference type="Proteomes" id="UP000054321">
    <property type="component" value="Unassembled WGS sequence"/>
</dbReference>
<feature type="transmembrane region" description="Helical" evidence="10">
    <location>
        <begin position="192"/>
        <end position="210"/>
    </location>
</feature>
<evidence type="ECO:0000313" key="12">
    <source>
        <dbReference type="EMBL" id="KIM93134.1"/>
    </source>
</evidence>
<evidence type="ECO:0000256" key="3">
    <source>
        <dbReference type="ARBA" id="ARBA00022448"/>
    </source>
</evidence>
<evidence type="ECO:0000256" key="9">
    <source>
        <dbReference type="ARBA" id="ARBA00048483"/>
    </source>
</evidence>
<dbReference type="SUPFAM" id="SSF63380">
    <property type="entry name" value="Riboflavin synthase domain-like"/>
    <property type="match status" value="1"/>
</dbReference>
<evidence type="ECO:0000256" key="4">
    <source>
        <dbReference type="ARBA" id="ARBA00022475"/>
    </source>
</evidence>
<dbReference type="HOGENOM" id="CLU_010365_8_1_1"/>
<reference evidence="13" key="2">
    <citation type="submission" date="2015-01" db="EMBL/GenBank/DDBJ databases">
        <title>Evolutionary Origins and Diversification of the Mycorrhizal Mutualists.</title>
        <authorList>
            <consortium name="DOE Joint Genome Institute"/>
            <consortium name="Mycorrhizal Genomics Consortium"/>
            <person name="Kohler A."/>
            <person name="Kuo A."/>
            <person name="Nagy L.G."/>
            <person name="Floudas D."/>
            <person name="Copeland A."/>
            <person name="Barry K.W."/>
            <person name="Cichocki N."/>
            <person name="Veneault-Fourrey C."/>
            <person name="LaButti K."/>
            <person name="Lindquist E.A."/>
            <person name="Lipzen A."/>
            <person name="Lundell T."/>
            <person name="Morin E."/>
            <person name="Murat C."/>
            <person name="Riley R."/>
            <person name="Ohm R."/>
            <person name="Sun H."/>
            <person name="Tunlid A."/>
            <person name="Henrissat B."/>
            <person name="Grigoriev I.V."/>
            <person name="Hibbett D.S."/>
            <person name="Martin F."/>
        </authorList>
    </citation>
    <scope>NUCLEOTIDE SEQUENCE [LARGE SCALE GENOMIC DNA]</scope>
    <source>
        <strain evidence="13">Zn</strain>
    </source>
</reference>
<dbReference type="GO" id="GO:0052851">
    <property type="term" value="F:ferric-chelate reductase (NADPH) activity"/>
    <property type="evidence" value="ECO:0007669"/>
    <property type="project" value="UniProtKB-EC"/>
</dbReference>
<keyword evidence="3" id="KW-0813">Transport</keyword>
<feature type="transmembrane region" description="Helical" evidence="10">
    <location>
        <begin position="165"/>
        <end position="185"/>
    </location>
</feature>
<name>A0A0C3GP19_OIDMZ</name>
<dbReference type="OrthoDB" id="4494341at2759"/>
<feature type="transmembrane region" description="Helical" evidence="10">
    <location>
        <begin position="222"/>
        <end position="241"/>
    </location>
</feature>
<dbReference type="GO" id="GO:0006826">
    <property type="term" value="P:iron ion transport"/>
    <property type="evidence" value="ECO:0007669"/>
    <property type="project" value="UniProtKB-ARBA"/>
</dbReference>
<dbReference type="EMBL" id="KN832899">
    <property type="protein sequence ID" value="KIM93134.1"/>
    <property type="molecule type" value="Genomic_DNA"/>
</dbReference>
<evidence type="ECO:0000256" key="1">
    <source>
        <dbReference type="ARBA" id="ARBA00004651"/>
    </source>
</evidence>
<evidence type="ECO:0000256" key="6">
    <source>
        <dbReference type="ARBA" id="ARBA00022989"/>
    </source>
</evidence>
<dbReference type="PANTHER" id="PTHR32361">
    <property type="entry name" value="FERRIC/CUPRIC REDUCTASE TRANSMEMBRANE COMPONENT"/>
    <property type="match status" value="1"/>
</dbReference>
<dbReference type="Pfam" id="PF08022">
    <property type="entry name" value="FAD_binding_8"/>
    <property type="match status" value="1"/>
</dbReference>
<evidence type="ECO:0000256" key="2">
    <source>
        <dbReference type="ARBA" id="ARBA00012668"/>
    </source>
</evidence>
<dbReference type="PANTHER" id="PTHR32361:SF26">
    <property type="entry name" value="FAD-BINDING 8 DOMAIN-CONTAINING PROTEIN-RELATED"/>
    <property type="match status" value="1"/>
</dbReference>
<dbReference type="GO" id="GO:0015677">
    <property type="term" value="P:copper ion import"/>
    <property type="evidence" value="ECO:0007669"/>
    <property type="project" value="TreeGrafter"/>
</dbReference>
<evidence type="ECO:0000313" key="13">
    <source>
        <dbReference type="Proteomes" id="UP000054321"/>
    </source>
</evidence>
<feature type="transmembrane region" description="Helical" evidence="10">
    <location>
        <begin position="6"/>
        <end position="24"/>
    </location>
</feature>
<dbReference type="InParanoid" id="A0A0C3GP19"/>
<feature type="domain" description="FAD-binding FR-type" evidence="11">
    <location>
        <begin position="251"/>
        <end position="365"/>
    </location>
</feature>
<dbReference type="InterPro" id="IPR051410">
    <property type="entry name" value="Ferric/Cupric_Reductase"/>
</dbReference>
<dbReference type="CDD" id="cd06186">
    <property type="entry name" value="NOX_Duox_like_FAD_NADP"/>
    <property type="match status" value="1"/>
</dbReference>
<sequence length="418" mass="46829">MDPTLGYAIALGGLFLSLILVNLLHVNRLTYLAYFPSFARNYLHRAWRYLIYPYLVHRHRFLPPFTLADLLSQLIYIAGNSFCLAYGSTIEKAGLRAGTLSLINLTPLFFGPHLSFAADVLGLSLGALRNVHRSAGLVSAGLVMFHTAVAIKSRTGFGLSSIKNVSAVVAGSALGLAVLLSWPPFRRHLYEVFLRFHQTLALLVIISSWLHVPSTRLPRFALYISFAIFGLASLADGWLLVRRSVALTRRKDSDGPRVIEIFKHQGNSDKTPIQLTLLLKEQLKMKAGQYINMWIPSIGFLSRIQSHPFVVTSWTGKRQSYLEFVIEPRGSWTRKLHSRAMTVSGQNGGVHRVFFTGPHGMSPPVDEYEYVFMVASGYGIVAHLPLLERLVQGTRAREVRARRIRLVWEFADVGRSTN</sequence>
<keyword evidence="4" id="KW-1003">Cell membrane</keyword>
<gene>
    <name evidence="12" type="ORF">OIDMADRAFT_138409</name>
</gene>
<keyword evidence="6 10" id="KW-1133">Transmembrane helix</keyword>
<dbReference type="GO" id="GO:0006879">
    <property type="term" value="P:intracellular iron ion homeostasis"/>
    <property type="evidence" value="ECO:0007669"/>
    <property type="project" value="TreeGrafter"/>
</dbReference>
<dbReference type="STRING" id="913774.A0A0C3GP19"/>
<dbReference type="AlphaFoldDB" id="A0A0C3GP19"/>
<evidence type="ECO:0000256" key="5">
    <source>
        <dbReference type="ARBA" id="ARBA00022692"/>
    </source>
</evidence>
<protein>
    <recommendedName>
        <fullName evidence="2">ferric-chelate reductase (NADPH)</fullName>
        <ecNumber evidence="2">1.16.1.9</ecNumber>
    </recommendedName>
</protein>
<dbReference type="InterPro" id="IPR013112">
    <property type="entry name" value="FAD-bd_8"/>
</dbReference>
<dbReference type="EC" id="1.16.1.9" evidence="2"/>
<dbReference type="Pfam" id="PF01794">
    <property type="entry name" value="Ferric_reduct"/>
    <property type="match status" value="1"/>
</dbReference>
<dbReference type="InterPro" id="IPR013130">
    <property type="entry name" value="Fe3_Rdtase_TM_dom"/>
</dbReference>
<proteinExistence type="predicted"/>
<feature type="transmembrane region" description="Helical" evidence="10">
    <location>
        <begin position="135"/>
        <end position="153"/>
    </location>
</feature>
<dbReference type="InterPro" id="IPR039261">
    <property type="entry name" value="FNR_nucleotide-bd"/>
</dbReference>
<evidence type="ECO:0000256" key="10">
    <source>
        <dbReference type="SAM" id="Phobius"/>
    </source>
</evidence>
<accession>A0A0C3GP19</accession>
<dbReference type="Gene3D" id="3.40.50.80">
    <property type="entry name" value="Nucleotide-binding domain of ferredoxin-NADP reductase (FNR) module"/>
    <property type="match status" value="1"/>
</dbReference>
<keyword evidence="5 10" id="KW-0812">Transmembrane</keyword>
<evidence type="ECO:0000259" key="11">
    <source>
        <dbReference type="PROSITE" id="PS51384"/>
    </source>
</evidence>
<reference evidence="12 13" key="1">
    <citation type="submission" date="2014-04" db="EMBL/GenBank/DDBJ databases">
        <authorList>
            <consortium name="DOE Joint Genome Institute"/>
            <person name="Kuo A."/>
            <person name="Martino E."/>
            <person name="Perotto S."/>
            <person name="Kohler A."/>
            <person name="Nagy L.G."/>
            <person name="Floudas D."/>
            <person name="Copeland A."/>
            <person name="Barry K.W."/>
            <person name="Cichocki N."/>
            <person name="Veneault-Fourrey C."/>
            <person name="LaButti K."/>
            <person name="Lindquist E.A."/>
            <person name="Lipzen A."/>
            <person name="Lundell T."/>
            <person name="Morin E."/>
            <person name="Murat C."/>
            <person name="Sun H."/>
            <person name="Tunlid A."/>
            <person name="Henrissat B."/>
            <person name="Grigoriev I.V."/>
            <person name="Hibbett D.S."/>
            <person name="Martin F."/>
            <person name="Nordberg H.P."/>
            <person name="Cantor M.N."/>
            <person name="Hua S.X."/>
        </authorList>
    </citation>
    <scope>NUCLEOTIDE SEQUENCE [LARGE SCALE GENOMIC DNA]</scope>
    <source>
        <strain evidence="12 13">Zn</strain>
    </source>
</reference>
<dbReference type="GO" id="GO:0005886">
    <property type="term" value="C:plasma membrane"/>
    <property type="evidence" value="ECO:0007669"/>
    <property type="project" value="UniProtKB-SubCell"/>
</dbReference>
<keyword evidence="7" id="KW-0406">Ion transport</keyword>
<keyword evidence="13" id="KW-1185">Reference proteome</keyword>
<comment type="subcellular location">
    <subcellularLocation>
        <location evidence="1">Cell membrane</location>
        <topology evidence="1">Multi-pass membrane protein</topology>
    </subcellularLocation>
</comment>
<comment type="catalytic activity">
    <reaction evidence="9">
        <text>2 a Fe(II)-siderophore + NADP(+) + H(+) = 2 a Fe(III)-siderophore + NADPH</text>
        <dbReference type="Rhea" id="RHEA:28795"/>
        <dbReference type="Rhea" id="RHEA-COMP:11342"/>
        <dbReference type="Rhea" id="RHEA-COMP:11344"/>
        <dbReference type="ChEBI" id="CHEBI:15378"/>
        <dbReference type="ChEBI" id="CHEBI:29033"/>
        <dbReference type="ChEBI" id="CHEBI:29034"/>
        <dbReference type="ChEBI" id="CHEBI:57783"/>
        <dbReference type="ChEBI" id="CHEBI:58349"/>
        <dbReference type="EC" id="1.16.1.9"/>
    </reaction>
</comment>
<dbReference type="InterPro" id="IPR017938">
    <property type="entry name" value="Riboflavin_synthase-like_b-brl"/>
</dbReference>
<dbReference type="PROSITE" id="PS51384">
    <property type="entry name" value="FAD_FR"/>
    <property type="match status" value="1"/>
</dbReference>
<keyword evidence="8 10" id="KW-0472">Membrane</keyword>
<dbReference type="InterPro" id="IPR017927">
    <property type="entry name" value="FAD-bd_FR_type"/>
</dbReference>
<evidence type="ECO:0000256" key="7">
    <source>
        <dbReference type="ARBA" id="ARBA00023065"/>
    </source>
</evidence>
<organism evidence="12 13">
    <name type="scientific">Oidiodendron maius (strain Zn)</name>
    <dbReference type="NCBI Taxonomy" id="913774"/>
    <lineage>
        <taxon>Eukaryota</taxon>
        <taxon>Fungi</taxon>
        <taxon>Dikarya</taxon>
        <taxon>Ascomycota</taxon>
        <taxon>Pezizomycotina</taxon>
        <taxon>Leotiomycetes</taxon>
        <taxon>Leotiomycetes incertae sedis</taxon>
        <taxon>Myxotrichaceae</taxon>
        <taxon>Oidiodendron</taxon>
    </lineage>
</organism>
<evidence type="ECO:0000256" key="8">
    <source>
        <dbReference type="ARBA" id="ARBA00023136"/>
    </source>
</evidence>